<evidence type="ECO:0000313" key="2">
    <source>
        <dbReference type="EMBL" id="POH84523.1"/>
    </source>
</evidence>
<name>A0A2S4ASS9_STUST</name>
<feature type="chain" id="PRO_5015658574" evidence="1">
    <location>
        <begin position="22"/>
        <end position="231"/>
    </location>
</feature>
<dbReference type="EMBL" id="PPXG01000001">
    <property type="protein sequence ID" value="POH84523.1"/>
    <property type="molecule type" value="Genomic_DNA"/>
</dbReference>
<evidence type="ECO:0000313" key="3">
    <source>
        <dbReference type="Proteomes" id="UP000237068"/>
    </source>
</evidence>
<protein>
    <submittedName>
        <fullName evidence="2">Amino acid ABC transporter substrate-binding protein</fullName>
    </submittedName>
</protein>
<dbReference type="RefSeq" id="WP_103454508.1">
    <property type="nucleotide sequence ID" value="NZ_JAMOHQ010000011.1"/>
</dbReference>
<dbReference type="OrthoDB" id="6874060at2"/>
<dbReference type="Gene3D" id="3.40.190.10">
    <property type="entry name" value="Periplasmic binding protein-like II"/>
    <property type="match status" value="2"/>
</dbReference>
<proteinExistence type="predicted"/>
<evidence type="ECO:0000256" key="1">
    <source>
        <dbReference type="SAM" id="SignalP"/>
    </source>
</evidence>
<gene>
    <name evidence="2" type="ORF">CXK91_00695</name>
</gene>
<dbReference type="AlphaFoldDB" id="A0A2S4ASS9"/>
<dbReference type="SUPFAM" id="SSF53850">
    <property type="entry name" value="Periplasmic binding protein-like II"/>
    <property type="match status" value="1"/>
</dbReference>
<feature type="signal peptide" evidence="1">
    <location>
        <begin position="1"/>
        <end position="21"/>
    </location>
</feature>
<accession>A0A2S4ASS9</accession>
<comment type="caution">
    <text evidence="2">The sequence shown here is derived from an EMBL/GenBank/DDBJ whole genome shotgun (WGS) entry which is preliminary data.</text>
</comment>
<dbReference type="Proteomes" id="UP000237068">
    <property type="component" value="Unassembled WGS sequence"/>
</dbReference>
<reference evidence="2 3" key="1">
    <citation type="submission" date="2018-01" db="EMBL/GenBank/DDBJ databases">
        <title>Denitrification phenotypes of diverse strains of Pseudomonas stutzeri.</title>
        <authorList>
            <person name="Milligan D.A."/>
            <person name="Bergaust L."/>
            <person name="Bakken L.R."/>
            <person name="Frostegard A."/>
        </authorList>
    </citation>
    <scope>NUCLEOTIDE SEQUENCE [LARGE SCALE GENOMIC DNA]</scope>
    <source>
        <strain evidence="2 3">24a13</strain>
    </source>
</reference>
<organism evidence="2 3">
    <name type="scientific">Stutzerimonas stutzeri</name>
    <name type="common">Pseudomonas stutzeri</name>
    <dbReference type="NCBI Taxonomy" id="316"/>
    <lineage>
        <taxon>Bacteria</taxon>
        <taxon>Pseudomonadati</taxon>
        <taxon>Pseudomonadota</taxon>
        <taxon>Gammaproteobacteria</taxon>
        <taxon>Pseudomonadales</taxon>
        <taxon>Pseudomonadaceae</taxon>
        <taxon>Stutzerimonas</taxon>
    </lineage>
</organism>
<keyword evidence="1" id="KW-0732">Signal</keyword>
<sequence length="231" mass="25235">MRVLPLLVLLPALLGPVLASAQPLHATLPEYRMLSSTETDSFESALLEALAEALGQAVTITQQLDSADLRLGSADTGPLYYQPVPAALTANEGGVADWQHLRDQPVCLVAASPYAQLVAQRFGAQPREYPSTAHALIGLKLGECRAVVDDQRLLTEMAKLPEWRRYNSLLPALEEGKQQLRIATPDAALQARIDGLLAQWKAEGALEELIRFWIDEVAFQAYVLADTLDCH</sequence>